<evidence type="ECO:0000313" key="3">
    <source>
        <dbReference type="Proteomes" id="UP000772434"/>
    </source>
</evidence>
<protein>
    <submittedName>
        <fullName evidence="2">Uncharacterized protein</fullName>
    </submittedName>
</protein>
<comment type="caution">
    <text evidence="2">The sequence shown here is derived from an EMBL/GenBank/DDBJ whole genome shotgun (WGS) entry which is preliminary data.</text>
</comment>
<evidence type="ECO:0000313" key="2">
    <source>
        <dbReference type="EMBL" id="KAF9064467.1"/>
    </source>
</evidence>
<keyword evidence="3" id="KW-1185">Reference proteome</keyword>
<reference evidence="2" key="1">
    <citation type="submission" date="2020-11" db="EMBL/GenBank/DDBJ databases">
        <authorList>
            <consortium name="DOE Joint Genome Institute"/>
            <person name="Ahrendt S."/>
            <person name="Riley R."/>
            <person name="Andreopoulos W."/>
            <person name="Labutti K."/>
            <person name="Pangilinan J."/>
            <person name="Ruiz-Duenas F.J."/>
            <person name="Barrasa J.M."/>
            <person name="Sanchez-Garcia M."/>
            <person name="Camarero S."/>
            <person name="Miyauchi S."/>
            <person name="Serrano A."/>
            <person name="Linde D."/>
            <person name="Babiker R."/>
            <person name="Drula E."/>
            <person name="Ayuso-Fernandez I."/>
            <person name="Pacheco R."/>
            <person name="Padilla G."/>
            <person name="Ferreira P."/>
            <person name="Barriuso J."/>
            <person name="Kellner H."/>
            <person name="Castanera R."/>
            <person name="Alfaro M."/>
            <person name="Ramirez L."/>
            <person name="Pisabarro A.G."/>
            <person name="Kuo A."/>
            <person name="Tritt A."/>
            <person name="Lipzen A."/>
            <person name="He G."/>
            <person name="Yan M."/>
            <person name="Ng V."/>
            <person name="Cullen D."/>
            <person name="Martin F."/>
            <person name="Rosso M.-N."/>
            <person name="Henrissat B."/>
            <person name="Hibbett D."/>
            <person name="Martinez A.T."/>
            <person name="Grigoriev I.V."/>
        </authorList>
    </citation>
    <scope>NUCLEOTIDE SEQUENCE</scope>
    <source>
        <strain evidence="2">AH 40177</strain>
    </source>
</reference>
<evidence type="ECO:0000256" key="1">
    <source>
        <dbReference type="SAM" id="Phobius"/>
    </source>
</evidence>
<dbReference type="EMBL" id="JADNRY010000123">
    <property type="protein sequence ID" value="KAF9064467.1"/>
    <property type="molecule type" value="Genomic_DNA"/>
</dbReference>
<keyword evidence="1" id="KW-1133">Transmembrane helix</keyword>
<keyword evidence="1" id="KW-0812">Transmembrane</keyword>
<feature type="transmembrane region" description="Helical" evidence="1">
    <location>
        <begin position="12"/>
        <end position="33"/>
    </location>
</feature>
<accession>A0A9P5PKY6</accession>
<dbReference type="Proteomes" id="UP000772434">
    <property type="component" value="Unassembled WGS sequence"/>
</dbReference>
<sequence>MDIPVQGVDLIVKYLVILCQVPMGIQVAVAGLVKARPKVLNVAHGTCNLCAEHILQAEVVAVPSVSGRRFGMRRELDGYRRAGMLTEDWGETFFLGGGSAKPGVILLVKDGRG</sequence>
<dbReference type="AlphaFoldDB" id="A0A9P5PKY6"/>
<keyword evidence="1" id="KW-0472">Membrane</keyword>
<proteinExistence type="predicted"/>
<organism evidence="2 3">
    <name type="scientific">Rhodocollybia butyracea</name>
    <dbReference type="NCBI Taxonomy" id="206335"/>
    <lineage>
        <taxon>Eukaryota</taxon>
        <taxon>Fungi</taxon>
        <taxon>Dikarya</taxon>
        <taxon>Basidiomycota</taxon>
        <taxon>Agaricomycotina</taxon>
        <taxon>Agaricomycetes</taxon>
        <taxon>Agaricomycetidae</taxon>
        <taxon>Agaricales</taxon>
        <taxon>Marasmiineae</taxon>
        <taxon>Omphalotaceae</taxon>
        <taxon>Rhodocollybia</taxon>
    </lineage>
</organism>
<name>A0A9P5PKY6_9AGAR</name>
<gene>
    <name evidence="2" type="ORF">BDP27DRAFT_1367203</name>
</gene>